<dbReference type="Pfam" id="PF07690">
    <property type="entry name" value="MFS_1"/>
    <property type="match status" value="1"/>
</dbReference>
<feature type="transmembrane region" description="Helical" evidence="5">
    <location>
        <begin position="96"/>
        <end position="116"/>
    </location>
</feature>
<dbReference type="Gene3D" id="1.20.1250.20">
    <property type="entry name" value="MFS general substrate transporter like domains"/>
    <property type="match status" value="2"/>
</dbReference>
<keyword evidence="2 5" id="KW-0812">Transmembrane</keyword>
<dbReference type="InterPro" id="IPR052524">
    <property type="entry name" value="MFS_Cyanate_Porter"/>
</dbReference>
<feature type="domain" description="Major facilitator superfamily (MFS) profile" evidence="6">
    <location>
        <begin position="60"/>
        <end position="462"/>
    </location>
</feature>
<dbReference type="SUPFAM" id="SSF103473">
    <property type="entry name" value="MFS general substrate transporter"/>
    <property type="match status" value="1"/>
</dbReference>
<dbReference type="PROSITE" id="PS50850">
    <property type="entry name" value="MFS"/>
    <property type="match status" value="1"/>
</dbReference>
<dbReference type="InterPro" id="IPR036259">
    <property type="entry name" value="MFS_trans_sf"/>
</dbReference>
<evidence type="ECO:0000259" key="6">
    <source>
        <dbReference type="PROSITE" id="PS50850"/>
    </source>
</evidence>
<evidence type="ECO:0000256" key="5">
    <source>
        <dbReference type="SAM" id="Phobius"/>
    </source>
</evidence>
<gene>
    <name evidence="7" type="ORF">J0P97_13870</name>
</gene>
<evidence type="ECO:0000313" key="7">
    <source>
        <dbReference type="EMBL" id="MBT8799149.1"/>
    </source>
</evidence>
<dbReference type="Proteomes" id="UP000740605">
    <property type="component" value="Unassembled WGS sequence"/>
</dbReference>
<feature type="transmembrane region" description="Helical" evidence="5">
    <location>
        <begin position="60"/>
        <end position="84"/>
    </location>
</feature>
<organism evidence="7 8">
    <name type="scientific">Microbacterium flavum</name>
    <dbReference type="NCBI Taxonomy" id="415216"/>
    <lineage>
        <taxon>Bacteria</taxon>
        <taxon>Bacillati</taxon>
        <taxon>Actinomycetota</taxon>
        <taxon>Actinomycetes</taxon>
        <taxon>Micrococcales</taxon>
        <taxon>Microbacteriaceae</taxon>
        <taxon>Microbacterium</taxon>
    </lineage>
</organism>
<dbReference type="InterPro" id="IPR020846">
    <property type="entry name" value="MFS_dom"/>
</dbReference>
<name>A0ABS5XY95_9MICO</name>
<evidence type="ECO:0000256" key="1">
    <source>
        <dbReference type="ARBA" id="ARBA00004651"/>
    </source>
</evidence>
<dbReference type="PANTHER" id="PTHR23523:SF2">
    <property type="entry name" value="2-NITROIMIDAZOLE TRANSPORTER"/>
    <property type="match status" value="1"/>
</dbReference>
<proteinExistence type="predicted"/>
<feature type="transmembrane region" description="Helical" evidence="5">
    <location>
        <begin position="436"/>
        <end position="457"/>
    </location>
</feature>
<evidence type="ECO:0000256" key="2">
    <source>
        <dbReference type="ARBA" id="ARBA00022692"/>
    </source>
</evidence>
<evidence type="ECO:0000313" key="8">
    <source>
        <dbReference type="Proteomes" id="UP000740605"/>
    </source>
</evidence>
<feature type="transmembrane region" description="Helical" evidence="5">
    <location>
        <begin position="406"/>
        <end position="430"/>
    </location>
</feature>
<keyword evidence="4 5" id="KW-0472">Membrane</keyword>
<feature type="transmembrane region" description="Helical" evidence="5">
    <location>
        <begin position="152"/>
        <end position="174"/>
    </location>
</feature>
<keyword evidence="8" id="KW-1185">Reference proteome</keyword>
<evidence type="ECO:0000256" key="4">
    <source>
        <dbReference type="ARBA" id="ARBA00023136"/>
    </source>
</evidence>
<comment type="subcellular location">
    <subcellularLocation>
        <location evidence="1">Cell membrane</location>
        <topology evidence="1">Multi-pass membrane protein</topology>
    </subcellularLocation>
</comment>
<feature type="transmembrane region" description="Helical" evidence="5">
    <location>
        <begin position="128"/>
        <end position="146"/>
    </location>
</feature>
<evidence type="ECO:0000256" key="3">
    <source>
        <dbReference type="ARBA" id="ARBA00022989"/>
    </source>
</evidence>
<protein>
    <submittedName>
        <fullName evidence="7">MFS transporter</fullName>
    </submittedName>
</protein>
<feature type="transmembrane region" description="Helical" evidence="5">
    <location>
        <begin position="186"/>
        <end position="205"/>
    </location>
</feature>
<comment type="caution">
    <text evidence="7">The sequence shown here is derived from an EMBL/GenBank/DDBJ whole genome shotgun (WGS) entry which is preliminary data.</text>
</comment>
<accession>A0ABS5XY95</accession>
<dbReference type="EMBL" id="JAFLHG010000014">
    <property type="protein sequence ID" value="MBT8799149.1"/>
    <property type="molecule type" value="Genomic_DNA"/>
</dbReference>
<feature type="transmembrane region" description="Helical" evidence="5">
    <location>
        <begin position="374"/>
        <end position="394"/>
    </location>
</feature>
<feature type="transmembrane region" description="Helical" evidence="5">
    <location>
        <begin position="282"/>
        <end position="304"/>
    </location>
</feature>
<feature type="transmembrane region" description="Helical" evidence="5">
    <location>
        <begin position="316"/>
        <end position="341"/>
    </location>
</feature>
<keyword evidence="3 5" id="KW-1133">Transmembrane helix</keyword>
<reference evidence="7 8" key="1">
    <citation type="submission" date="2021-03" db="EMBL/GenBank/DDBJ databases">
        <title>Microbacterium pauli sp. nov., isolated from microfiltered milk.</title>
        <authorList>
            <person name="Bellassi P."/>
            <person name="Fontana A."/>
            <person name="Callegari M.L."/>
            <person name="Lorenzo M."/>
            <person name="Cappa F."/>
        </authorList>
    </citation>
    <scope>NUCLEOTIDE SEQUENCE [LARGE SCALE GENOMIC DNA]</scope>
    <source>
        <strain evidence="7 8">DSM 18909</strain>
    </source>
</reference>
<feature type="transmembrane region" description="Helical" evidence="5">
    <location>
        <begin position="348"/>
        <end position="368"/>
    </location>
</feature>
<sequence length="474" mass="49671">MSRGPSRRSTWPGWKAPRRAEAWSPGRLVAWSPDRPDVPGGHRLGRVTSAPTRPLWRGRALALVGIVLVAFSLRSAVAALSPILSEVNADLHIPTWVVGLIGAAPPVCFAVFGIVTPVLERRFGLERLAAAAMAVATVALVARALAGDGAVLLIGTAVLFAAIGVGNVVLPPLIKAYFPDRTGSMTALYSALLAVAAFVPPLVAVPVADAAGWRFSLGMWAVFAFAAIIPWVAMLVRDRAEAARASTATSDAADPPRTLTGSIEVIDEPAPGVLGRLTRLPLAWALALTFAMSAASVYACFAWLPVVLVDLAGVDHAAAGALLSLFGAMGLPWSILVPIAVTRWNRTGIVYVVALLAGVAGVLGLVLAPTAATVLWVILLGTPQGLFPAVLVLIQRRSRTHEGAVALSSFSQSIGYAVAALFPLGFAVLHEATGDWRSALVSLGILFLIAIPTGIIVTRTKTVEDEWERRHGAW</sequence>
<dbReference type="InterPro" id="IPR011701">
    <property type="entry name" value="MFS"/>
</dbReference>
<dbReference type="PANTHER" id="PTHR23523">
    <property type="match status" value="1"/>
</dbReference>
<feature type="transmembrane region" description="Helical" evidence="5">
    <location>
        <begin position="217"/>
        <end position="236"/>
    </location>
</feature>